<dbReference type="VEuPathDB" id="FungiDB:BDBG_00244"/>
<accession>A0A179U8A4</accession>
<dbReference type="AlphaFoldDB" id="A0A179U8A4"/>
<keyword evidence="2" id="KW-1185">Reference proteome</keyword>
<dbReference type="RefSeq" id="XP_031575696.1">
    <property type="nucleotide sequence ID" value="XM_031719807.1"/>
</dbReference>
<reference evidence="2" key="1">
    <citation type="journal article" date="2015" name="PLoS Genet.">
        <title>The dynamic genome and transcriptome of the human fungal pathogen Blastomyces and close relative Emmonsia.</title>
        <authorList>
            <person name="Munoz J.F."/>
            <person name="Gauthier G.M."/>
            <person name="Desjardins C.A."/>
            <person name="Gallo J.E."/>
            <person name="Holder J."/>
            <person name="Sullivan T.D."/>
            <person name="Marty A.J."/>
            <person name="Carmen J.C."/>
            <person name="Chen Z."/>
            <person name="Ding L."/>
            <person name="Gujja S."/>
            <person name="Magrini V."/>
            <person name="Misas E."/>
            <person name="Mitreva M."/>
            <person name="Priest M."/>
            <person name="Saif S."/>
            <person name="Whiston E.A."/>
            <person name="Young S."/>
            <person name="Zeng Q."/>
            <person name="Goldman W.E."/>
            <person name="Mardis E.R."/>
            <person name="Taylor J.W."/>
            <person name="McEwen J.G."/>
            <person name="Clay O.K."/>
            <person name="Klein B.S."/>
            <person name="Cuomo C.A."/>
        </authorList>
    </citation>
    <scope>NUCLEOTIDE SEQUENCE [LARGE SCALE GENOMIC DNA]</scope>
    <source>
        <strain evidence="2">SLH14081</strain>
    </source>
</reference>
<gene>
    <name evidence="1" type="ORF">BDBG_00244</name>
</gene>
<evidence type="ECO:0000313" key="1">
    <source>
        <dbReference type="EMBL" id="OAT03538.1"/>
    </source>
</evidence>
<dbReference type="KEGG" id="bgh:BDBG_00244"/>
<dbReference type="GeneID" id="8508095"/>
<sequence length="453" mass="50306">MADVDPAKPPAEAPKPGKEALPNTAFNTYYLIRYDCPVGPVQSVVAEWRVVHRNSILTGSGAEQYKYEGNNVVRPRAPDFLANELKTCDLGLLMISFCATTETELQLYNNFTVEDCVLLVAVYSKTFPTTAIKCLPNSDDLLTTTINMASIFTNIMMEDGLSYRGPWKSDIRELALKIQNESGMVPFPSKLVPRTQDELIDDNGYDFSGSASAPGKKILLVAQTWQGLQIIAKSETHVLDVLRLLQSPDDNAPHQHAQEHISIDMSLLKQVHTKSGLMLLDLSSSPAKVQVLECLHRDGWVVLKNAASTKSQQQAPSNEVVLALLSAARRGSSDFESSYPEVSWPSNLQKGPNPIQRPQNWRGMVQERATDIVAISCHHLWGDETDIWDWEYDTGLRGDETGQMASVAATGGDLLICSGWLPRRLPKPRGQTDLVTVKHRWKHFGWTTPSREP</sequence>
<protein>
    <submittedName>
        <fullName evidence="1">Uncharacterized protein</fullName>
    </submittedName>
</protein>
<dbReference type="Proteomes" id="UP000002038">
    <property type="component" value="Unassembled WGS sequence"/>
</dbReference>
<proteinExistence type="predicted"/>
<name>A0A179U8A4_BLAGS</name>
<dbReference type="EMBL" id="GG657448">
    <property type="protein sequence ID" value="OAT03538.1"/>
    <property type="molecule type" value="Genomic_DNA"/>
</dbReference>
<organism evidence="1 2">
    <name type="scientific">Blastomyces gilchristii (strain SLH14081)</name>
    <name type="common">Blastomyces dermatitidis</name>
    <dbReference type="NCBI Taxonomy" id="559298"/>
    <lineage>
        <taxon>Eukaryota</taxon>
        <taxon>Fungi</taxon>
        <taxon>Dikarya</taxon>
        <taxon>Ascomycota</taxon>
        <taxon>Pezizomycotina</taxon>
        <taxon>Eurotiomycetes</taxon>
        <taxon>Eurotiomycetidae</taxon>
        <taxon>Onygenales</taxon>
        <taxon>Ajellomycetaceae</taxon>
        <taxon>Blastomyces</taxon>
    </lineage>
</organism>
<evidence type="ECO:0000313" key="2">
    <source>
        <dbReference type="Proteomes" id="UP000002038"/>
    </source>
</evidence>
<dbReference type="OrthoDB" id="4182488at2759"/>